<comment type="caution">
    <text evidence="2">The sequence shown here is derived from an EMBL/GenBank/DDBJ whole genome shotgun (WGS) entry which is preliminary data.</text>
</comment>
<dbReference type="Gene3D" id="1.10.10.10">
    <property type="entry name" value="Winged helix-like DNA-binding domain superfamily/Winged helix DNA-binding domain"/>
    <property type="match status" value="1"/>
</dbReference>
<sequence length="105" mass="11857">MAVQTEYPHIVLDERGAPAIAGTTVKVIELVVERLAYGWSSEELHLQHPYLRLGQIHAALAYYWDHVEALDREIAERLRKVEALQKSAKAKSSPLTARLRTQGLL</sequence>
<dbReference type="EMBL" id="JACPSX010000078">
    <property type="protein sequence ID" value="MBI3014293.1"/>
    <property type="molecule type" value="Genomic_DNA"/>
</dbReference>
<organism evidence="2 3">
    <name type="scientific">Tectimicrobiota bacterium</name>
    <dbReference type="NCBI Taxonomy" id="2528274"/>
    <lineage>
        <taxon>Bacteria</taxon>
        <taxon>Pseudomonadati</taxon>
        <taxon>Nitrospinota/Tectimicrobiota group</taxon>
        <taxon>Candidatus Tectimicrobiota</taxon>
    </lineage>
</organism>
<proteinExistence type="predicted"/>
<evidence type="ECO:0000256" key="1">
    <source>
        <dbReference type="SAM" id="MobiDB-lite"/>
    </source>
</evidence>
<dbReference type="PANTHER" id="PTHR34849:SF1">
    <property type="entry name" value="SLR0770 PROTEIN"/>
    <property type="match status" value="1"/>
</dbReference>
<accession>A0A932GNA4</accession>
<feature type="region of interest" description="Disordered" evidence="1">
    <location>
        <begin position="86"/>
        <end position="105"/>
    </location>
</feature>
<dbReference type="Proteomes" id="UP000741360">
    <property type="component" value="Unassembled WGS sequence"/>
</dbReference>
<evidence type="ECO:0000313" key="2">
    <source>
        <dbReference type="EMBL" id="MBI3014293.1"/>
    </source>
</evidence>
<name>A0A932GNA4_UNCTE</name>
<dbReference type="InterPro" id="IPR036388">
    <property type="entry name" value="WH-like_DNA-bd_sf"/>
</dbReference>
<dbReference type="Pfam" id="PF04255">
    <property type="entry name" value="DUF433"/>
    <property type="match status" value="1"/>
</dbReference>
<protein>
    <submittedName>
        <fullName evidence="2">DUF433 domain-containing protein</fullName>
    </submittedName>
</protein>
<dbReference type="InterPro" id="IPR007367">
    <property type="entry name" value="DUF433"/>
</dbReference>
<evidence type="ECO:0000313" key="3">
    <source>
        <dbReference type="Proteomes" id="UP000741360"/>
    </source>
</evidence>
<reference evidence="2" key="1">
    <citation type="submission" date="2020-07" db="EMBL/GenBank/DDBJ databases">
        <title>Huge and variable diversity of episymbiotic CPR bacteria and DPANN archaea in groundwater ecosystems.</title>
        <authorList>
            <person name="He C.Y."/>
            <person name="Keren R."/>
            <person name="Whittaker M."/>
            <person name="Farag I.F."/>
            <person name="Doudna J."/>
            <person name="Cate J.H.D."/>
            <person name="Banfield J.F."/>
        </authorList>
    </citation>
    <scope>NUCLEOTIDE SEQUENCE</scope>
    <source>
        <strain evidence="2">NC_groundwater_717_Ag_S-0.2um_59_8</strain>
    </source>
</reference>
<dbReference type="AlphaFoldDB" id="A0A932GNA4"/>
<dbReference type="SUPFAM" id="SSF46689">
    <property type="entry name" value="Homeodomain-like"/>
    <property type="match status" value="1"/>
</dbReference>
<dbReference type="InterPro" id="IPR009057">
    <property type="entry name" value="Homeodomain-like_sf"/>
</dbReference>
<dbReference type="PANTHER" id="PTHR34849">
    <property type="entry name" value="SSL5025 PROTEIN"/>
    <property type="match status" value="1"/>
</dbReference>
<gene>
    <name evidence="2" type="ORF">HYY65_04315</name>
</gene>